<evidence type="ECO:0000256" key="3">
    <source>
        <dbReference type="ARBA" id="ARBA00022741"/>
    </source>
</evidence>
<dbReference type="GO" id="GO:0005524">
    <property type="term" value="F:ATP binding"/>
    <property type="evidence" value="ECO:0007669"/>
    <property type="project" value="UniProtKB-KW"/>
</dbReference>
<keyword evidence="2" id="KW-0808">Transferase</keyword>
<accession>A0A5J4SMQ6</accession>
<dbReference type="GO" id="GO:0004674">
    <property type="term" value="F:protein serine/threonine kinase activity"/>
    <property type="evidence" value="ECO:0007669"/>
    <property type="project" value="UniProtKB-EC"/>
</dbReference>
<keyword evidence="3" id="KW-0547">Nucleotide-binding</keyword>
<evidence type="ECO:0000256" key="4">
    <source>
        <dbReference type="ARBA" id="ARBA00022777"/>
    </source>
</evidence>
<dbReference type="Proteomes" id="UP000324800">
    <property type="component" value="Unassembled WGS sequence"/>
</dbReference>
<dbReference type="PROSITE" id="PS50011">
    <property type="entry name" value="PROTEIN_KINASE_DOM"/>
    <property type="match status" value="1"/>
</dbReference>
<reference evidence="7 8" key="1">
    <citation type="submission" date="2019-03" db="EMBL/GenBank/DDBJ databases">
        <title>Single cell metagenomics reveals metabolic interactions within the superorganism composed of flagellate Streblomastix strix and complex community of Bacteroidetes bacteria on its surface.</title>
        <authorList>
            <person name="Treitli S.C."/>
            <person name="Kolisko M."/>
            <person name="Husnik F."/>
            <person name="Keeling P."/>
            <person name="Hampl V."/>
        </authorList>
    </citation>
    <scope>NUCLEOTIDE SEQUENCE [LARGE SCALE GENOMIC DNA]</scope>
    <source>
        <strain evidence="7">ST1C</strain>
    </source>
</reference>
<dbReference type="PANTHER" id="PTHR43671:SF13">
    <property type="entry name" value="SERINE_THREONINE-PROTEIN KINASE NEK2"/>
    <property type="match status" value="1"/>
</dbReference>
<dbReference type="AlphaFoldDB" id="A0A5J4SMQ6"/>
<protein>
    <recommendedName>
        <fullName evidence="1">non-specific serine/threonine protein kinase</fullName>
        <ecNumber evidence="1">2.7.11.1</ecNumber>
    </recommendedName>
</protein>
<dbReference type="EC" id="2.7.11.1" evidence="1"/>
<evidence type="ECO:0000256" key="1">
    <source>
        <dbReference type="ARBA" id="ARBA00012513"/>
    </source>
</evidence>
<feature type="domain" description="Protein kinase" evidence="6">
    <location>
        <begin position="1"/>
        <end position="91"/>
    </location>
</feature>
<dbReference type="SUPFAM" id="SSF56112">
    <property type="entry name" value="Protein kinase-like (PK-like)"/>
    <property type="match status" value="1"/>
</dbReference>
<evidence type="ECO:0000256" key="5">
    <source>
        <dbReference type="ARBA" id="ARBA00022840"/>
    </source>
</evidence>
<evidence type="ECO:0000313" key="7">
    <source>
        <dbReference type="EMBL" id="KAA6347267.1"/>
    </source>
</evidence>
<sequence length="109" mass="12175">SYSPPEAQTQNHMTFKSDVWSLGVIIIEMITGSHPYAGISMDETVQNIKQNKINQIPSTFHGDLKEMILAMLTVDPNKRPSAEELLSSDLMEVQALSCLQTMQTPPKEK</sequence>
<dbReference type="InterPro" id="IPR011009">
    <property type="entry name" value="Kinase-like_dom_sf"/>
</dbReference>
<dbReference type="PANTHER" id="PTHR43671">
    <property type="entry name" value="SERINE/THREONINE-PROTEIN KINASE NEK"/>
    <property type="match status" value="1"/>
</dbReference>
<dbReference type="OrthoDB" id="28230at2759"/>
<dbReference type="EMBL" id="SNRW01040030">
    <property type="protein sequence ID" value="KAA6347267.1"/>
    <property type="molecule type" value="Genomic_DNA"/>
</dbReference>
<proteinExistence type="predicted"/>
<evidence type="ECO:0000259" key="6">
    <source>
        <dbReference type="PROSITE" id="PS50011"/>
    </source>
</evidence>
<dbReference type="InterPro" id="IPR050660">
    <property type="entry name" value="NEK_Ser/Thr_kinase"/>
</dbReference>
<feature type="non-terminal residue" evidence="7">
    <location>
        <position position="1"/>
    </location>
</feature>
<dbReference type="Gene3D" id="1.10.510.10">
    <property type="entry name" value="Transferase(Phosphotransferase) domain 1"/>
    <property type="match status" value="1"/>
</dbReference>
<evidence type="ECO:0000313" key="8">
    <source>
        <dbReference type="Proteomes" id="UP000324800"/>
    </source>
</evidence>
<keyword evidence="4" id="KW-0418">Kinase</keyword>
<organism evidence="7 8">
    <name type="scientific">Streblomastix strix</name>
    <dbReference type="NCBI Taxonomy" id="222440"/>
    <lineage>
        <taxon>Eukaryota</taxon>
        <taxon>Metamonada</taxon>
        <taxon>Preaxostyla</taxon>
        <taxon>Oxymonadida</taxon>
        <taxon>Streblomastigidae</taxon>
        <taxon>Streblomastix</taxon>
    </lineage>
</organism>
<keyword evidence="5" id="KW-0067">ATP-binding</keyword>
<comment type="caution">
    <text evidence="7">The sequence shown here is derived from an EMBL/GenBank/DDBJ whole genome shotgun (WGS) entry which is preliminary data.</text>
</comment>
<evidence type="ECO:0000256" key="2">
    <source>
        <dbReference type="ARBA" id="ARBA00022679"/>
    </source>
</evidence>
<dbReference type="InterPro" id="IPR000719">
    <property type="entry name" value="Prot_kinase_dom"/>
</dbReference>
<dbReference type="Pfam" id="PF00069">
    <property type="entry name" value="Pkinase"/>
    <property type="match status" value="1"/>
</dbReference>
<gene>
    <name evidence="7" type="ORF">EZS28_052041</name>
</gene>
<name>A0A5J4SMQ6_9EUKA</name>